<dbReference type="PANTHER" id="PTHR18034:SF6">
    <property type="entry name" value="MI DOMAIN-CONTAINING PROTEIN"/>
    <property type="match status" value="1"/>
</dbReference>
<accession>A0AAQ3UAN0</accession>
<evidence type="ECO:0000313" key="3">
    <source>
        <dbReference type="Proteomes" id="UP001341281"/>
    </source>
</evidence>
<dbReference type="EMBL" id="CP144752">
    <property type="protein sequence ID" value="WVZ88395.1"/>
    <property type="molecule type" value="Genomic_DNA"/>
</dbReference>
<keyword evidence="3" id="KW-1185">Reference proteome</keyword>
<dbReference type="PANTHER" id="PTHR18034">
    <property type="entry name" value="CELL CYCLE CONTROL PROTEIN CWF22-RELATED"/>
    <property type="match status" value="1"/>
</dbReference>
<dbReference type="GO" id="GO:0000398">
    <property type="term" value="P:mRNA splicing, via spliceosome"/>
    <property type="evidence" value="ECO:0007669"/>
    <property type="project" value="TreeGrafter"/>
</dbReference>
<organism evidence="2 3">
    <name type="scientific">Paspalum notatum var. saurae</name>
    <dbReference type="NCBI Taxonomy" id="547442"/>
    <lineage>
        <taxon>Eukaryota</taxon>
        <taxon>Viridiplantae</taxon>
        <taxon>Streptophyta</taxon>
        <taxon>Embryophyta</taxon>
        <taxon>Tracheophyta</taxon>
        <taxon>Spermatophyta</taxon>
        <taxon>Magnoliopsida</taxon>
        <taxon>Liliopsida</taxon>
        <taxon>Poales</taxon>
        <taxon>Poaceae</taxon>
        <taxon>PACMAD clade</taxon>
        <taxon>Panicoideae</taxon>
        <taxon>Andropogonodae</taxon>
        <taxon>Paspaleae</taxon>
        <taxon>Paspalinae</taxon>
        <taxon>Paspalum</taxon>
    </lineage>
</organism>
<dbReference type="Proteomes" id="UP001341281">
    <property type="component" value="Chromosome 08"/>
</dbReference>
<dbReference type="AlphaFoldDB" id="A0AAQ3UAN0"/>
<proteinExistence type="predicted"/>
<evidence type="ECO:0000256" key="1">
    <source>
        <dbReference type="SAM" id="MobiDB-lite"/>
    </source>
</evidence>
<gene>
    <name evidence="2" type="ORF">U9M48_034922</name>
</gene>
<protein>
    <submittedName>
        <fullName evidence="2">Uncharacterized protein</fullName>
    </submittedName>
</protein>
<feature type="region of interest" description="Disordered" evidence="1">
    <location>
        <begin position="1"/>
        <end position="20"/>
    </location>
</feature>
<dbReference type="GO" id="GO:0003723">
    <property type="term" value="F:RNA binding"/>
    <property type="evidence" value="ECO:0007669"/>
    <property type="project" value="TreeGrafter"/>
</dbReference>
<name>A0AAQ3UAN0_PASNO</name>
<dbReference type="InterPro" id="IPR050781">
    <property type="entry name" value="CWC22_splicing_factor"/>
</dbReference>
<reference evidence="2 3" key="1">
    <citation type="submission" date="2024-02" db="EMBL/GenBank/DDBJ databases">
        <title>High-quality chromosome-scale genome assembly of Pensacola bahiagrass (Paspalum notatum Flugge var. saurae).</title>
        <authorList>
            <person name="Vega J.M."/>
            <person name="Podio M."/>
            <person name="Orjuela J."/>
            <person name="Siena L.A."/>
            <person name="Pessino S.C."/>
            <person name="Combes M.C."/>
            <person name="Mariac C."/>
            <person name="Albertini E."/>
            <person name="Pupilli F."/>
            <person name="Ortiz J.P.A."/>
            <person name="Leblanc O."/>
        </authorList>
    </citation>
    <scope>NUCLEOTIDE SEQUENCE [LARGE SCALE GENOMIC DNA]</scope>
    <source>
        <strain evidence="2">R1</strain>
        <tissue evidence="2">Leaf</tissue>
    </source>
</reference>
<sequence length="175" mass="18471">MSSADAEEAGHKAPVLGAPGPGAGALRHARLLLHQGEGVVRGLLRPPRVLGQRLRAISRAYQACFAGDYSAAHCMTTGELLAAAALYAHLLAADDALPWRATLGRVRLTEDCTTSSSRIFLKLMFQALAEELGVQMLARILGRSMAKAPRCETRSSPETALKTGALPSISSRALA</sequence>
<dbReference type="GO" id="GO:0071013">
    <property type="term" value="C:catalytic step 2 spliceosome"/>
    <property type="evidence" value="ECO:0007669"/>
    <property type="project" value="TreeGrafter"/>
</dbReference>
<evidence type="ECO:0000313" key="2">
    <source>
        <dbReference type="EMBL" id="WVZ88395.1"/>
    </source>
</evidence>